<gene>
    <name evidence="1" type="ORF">HS088_TW19G00056</name>
</gene>
<reference evidence="1 2" key="1">
    <citation type="journal article" date="2020" name="Nat. Commun.">
        <title>Genome of Tripterygium wilfordii and identification of cytochrome P450 involved in triptolide biosynthesis.</title>
        <authorList>
            <person name="Tu L."/>
            <person name="Su P."/>
            <person name="Zhang Z."/>
            <person name="Gao L."/>
            <person name="Wang J."/>
            <person name="Hu T."/>
            <person name="Zhou J."/>
            <person name="Zhang Y."/>
            <person name="Zhao Y."/>
            <person name="Liu Y."/>
            <person name="Song Y."/>
            <person name="Tong Y."/>
            <person name="Lu Y."/>
            <person name="Yang J."/>
            <person name="Xu C."/>
            <person name="Jia M."/>
            <person name="Peters R.J."/>
            <person name="Huang L."/>
            <person name="Gao W."/>
        </authorList>
    </citation>
    <scope>NUCLEOTIDE SEQUENCE [LARGE SCALE GENOMIC DNA]</scope>
    <source>
        <strain evidence="2">cv. XIE 37</strain>
        <tissue evidence="1">Leaf</tissue>
    </source>
</reference>
<proteinExistence type="predicted"/>
<dbReference type="EMBL" id="JAAARO010000019">
    <property type="protein sequence ID" value="KAF5730467.1"/>
    <property type="molecule type" value="Genomic_DNA"/>
</dbReference>
<accession>A0A7J7C9C5</accession>
<evidence type="ECO:0000313" key="2">
    <source>
        <dbReference type="Proteomes" id="UP000593562"/>
    </source>
</evidence>
<protein>
    <submittedName>
        <fullName evidence="1">Uncharacterized protein</fullName>
    </submittedName>
</protein>
<dbReference type="InParanoid" id="A0A7J7C9C5"/>
<name>A0A7J7C9C5_TRIWF</name>
<organism evidence="1 2">
    <name type="scientific">Tripterygium wilfordii</name>
    <name type="common">Thunder God vine</name>
    <dbReference type="NCBI Taxonomy" id="458696"/>
    <lineage>
        <taxon>Eukaryota</taxon>
        <taxon>Viridiplantae</taxon>
        <taxon>Streptophyta</taxon>
        <taxon>Embryophyta</taxon>
        <taxon>Tracheophyta</taxon>
        <taxon>Spermatophyta</taxon>
        <taxon>Magnoliopsida</taxon>
        <taxon>eudicotyledons</taxon>
        <taxon>Gunneridae</taxon>
        <taxon>Pentapetalae</taxon>
        <taxon>rosids</taxon>
        <taxon>fabids</taxon>
        <taxon>Celastrales</taxon>
        <taxon>Celastraceae</taxon>
        <taxon>Tripterygium</taxon>
    </lineage>
</organism>
<sequence>MPDYYVELKAELEGDLTEIEPFWGWENIDQELMCISPVCSRCHCSFHYLVVSLSKYESPERFECCEEKAYVHVEDSFSPTLKSGEPSRILKLRMSDSLFLDPFCDDKPVEFMFEWVGTTADGHFTDALQLQLGRQQSLYRFGVEVGKARVTASFVDA</sequence>
<comment type="caution">
    <text evidence="1">The sequence shown here is derived from an EMBL/GenBank/DDBJ whole genome shotgun (WGS) entry which is preliminary data.</text>
</comment>
<dbReference type="Proteomes" id="UP000593562">
    <property type="component" value="Unassembled WGS sequence"/>
</dbReference>
<evidence type="ECO:0000313" key="1">
    <source>
        <dbReference type="EMBL" id="KAF5730467.1"/>
    </source>
</evidence>
<keyword evidence="2" id="KW-1185">Reference proteome</keyword>
<dbReference type="AlphaFoldDB" id="A0A7J7C9C5"/>